<protein>
    <submittedName>
        <fullName evidence="1">Uncharacterized protein</fullName>
    </submittedName>
</protein>
<name>A0A239J2R7_9NOCA</name>
<evidence type="ECO:0000313" key="1">
    <source>
        <dbReference type="EMBL" id="SNT00346.1"/>
    </source>
</evidence>
<keyword evidence="2" id="KW-1185">Reference proteome</keyword>
<evidence type="ECO:0000313" key="2">
    <source>
        <dbReference type="Proteomes" id="UP000198327"/>
    </source>
</evidence>
<accession>A0A239J2R7</accession>
<organism evidence="1 2">
    <name type="scientific">Rhodococcoides kyotonense</name>
    <dbReference type="NCBI Taxonomy" id="398843"/>
    <lineage>
        <taxon>Bacteria</taxon>
        <taxon>Bacillati</taxon>
        <taxon>Actinomycetota</taxon>
        <taxon>Actinomycetes</taxon>
        <taxon>Mycobacteriales</taxon>
        <taxon>Nocardiaceae</taxon>
        <taxon>Rhodococcoides</taxon>
    </lineage>
</organism>
<proteinExistence type="predicted"/>
<dbReference type="EMBL" id="FZOW01000008">
    <property type="protein sequence ID" value="SNT00346.1"/>
    <property type="molecule type" value="Genomic_DNA"/>
</dbReference>
<dbReference type="Proteomes" id="UP000198327">
    <property type="component" value="Unassembled WGS sequence"/>
</dbReference>
<reference evidence="2" key="1">
    <citation type="submission" date="2017-06" db="EMBL/GenBank/DDBJ databases">
        <authorList>
            <person name="Varghese N."/>
            <person name="Submissions S."/>
        </authorList>
    </citation>
    <scope>NUCLEOTIDE SEQUENCE [LARGE SCALE GENOMIC DNA]</scope>
    <source>
        <strain evidence="2">JCM 23211</strain>
    </source>
</reference>
<gene>
    <name evidence="1" type="ORF">SAMN05421642_10832</name>
</gene>
<sequence length="93" mass="9811">MLTKYGRVASSVYDLLGRNEVDLTAALGWALSQSDALLTALAAHIGSVTRLDPPKVLKTSDAHRSLLPGGPVPTLALVRPAHGGVMYAVHRRA</sequence>
<dbReference type="AlphaFoldDB" id="A0A239J2R7"/>